<evidence type="ECO:0000313" key="4">
    <source>
        <dbReference type="Proteomes" id="UP000190121"/>
    </source>
</evidence>
<keyword evidence="4" id="KW-1185">Reference proteome</keyword>
<keyword evidence="2" id="KW-0812">Transmembrane</keyword>
<accession>A0A1T4MUR0</accession>
<dbReference type="Proteomes" id="UP000190121">
    <property type="component" value="Unassembled WGS sequence"/>
</dbReference>
<feature type="coiled-coil region" evidence="1">
    <location>
        <begin position="51"/>
        <end position="181"/>
    </location>
</feature>
<keyword evidence="2" id="KW-0472">Membrane</keyword>
<dbReference type="EMBL" id="FUXE01000008">
    <property type="protein sequence ID" value="SJZ70567.1"/>
    <property type="molecule type" value="Genomic_DNA"/>
</dbReference>
<dbReference type="RefSeq" id="WP_078736836.1">
    <property type="nucleotide sequence ID" value="NZ_FUXE01000008.1"/>
</dbReference>
<evidence type="ECO:0000313" key="3">
    <source>
        <dbReference type="EMBL" id="SJZ70567.1"/>
    </source>
</evidence>
<name>A0A1T4MUR0_9PORP</name>
<evidence type="ECO:0000256" key="1">
    <source>
        <dbReference type="SAM" id="Coils"/>
    </source>
</evidence>
<dbReference type="OrthoDB" id="1115172at2"/>
<dbReference type="AlphaFoldDB" id="A0A1T4MUR0"/>
<sequence>MQPNSGNKKYLKLSVIIGGSLLILFLVGGYILQRERKHLIEEKEAFVALERSKMEDELTELQAEYGAQVEKIRTGSGYGEQYMNLSSDSLLEQMGAQRAKIERLTEELKAVRAADAKRIGELSKEIQSLRKVLKSYVSQVDSLQRINTQLSEENRQVKSNMASVQAEAQRLRTERNTLTHQVAKAARLEARNIRCLPLDKRGKKTNRIDRVQTVQIDLTISKNITASPGARTIYVRILNPNDQPVVANGALFSYEGVSLQATLNKSIEYGGEDLPVTIYWNINETLLNGVYRLHFFADGEMIGSTSLAL</sequence>
<gene>
    <name evidence="3" type="ORF">SAMN02745171_00897</name>
</gene>
<proteinExistence type="predicted"/>
<reference evidence="4" key="1">
    <citation type="submission" date="2017-02" db="EMBL/GenBank/DDBJ databases">
        <authorList>
            <person name="Varghese N."/>
            <person name="Submissions S."/>
        </authorList>
    </citation>
    <scope>NUCLEOTIDE SEQUENCE [LARGE SCALE GENOMIC DNA]</scope>
    <source>
        <strain evidence="4">ATCC 51356</strain>
    </source>
</reference>
<feature type="transmembrane region" description="Helical" evidence="2">
    <location>
        <begin position="13"/>
        <end position="32"/>
    </location>
</feature>
<evidence type="ECO:0000256" key="2">
    <source>
        <dbReference type="SAM" id="Phobius"/>
    </source>
</evidence>
<protein>
    <submittedName>
        <fullName evidence="3">Uncharacterized protein</fullName>
    </submittedName>
</protein>
<organism evidence="3 4">
    <name type="scientific">Porphyromonas circumdentaria</name>
    <dbReference type="NCBI Taxonomy" id="29524"/>
    <lineage>
        <taxon>Bacteria</taxon>
        <taxon>Pseudomonadati</taxon>
        <taxon>Bacteroidota</taxon>
        <taxon>Bacteroidia</taxon>
        <taxon>Bacteroidales</taxon>
        <taxon>Porphyromonadaceae</taxon>
        <taxon>Porphyromonas</taxon>
    </lineage>
</organism>
<keyword evidence="2" id="KW-1133">Transmembrane helix</keyword>
<keyword evidence="1" id="KW-0175">Coiled coil</keyword>
<dbReference type="STRING" id="29524.SAMN02745171_00897"/>